<dbReference type="InterPro" id="IPR036163">
    <property type="entry name" value="HMA_dom_sf"/>
</dbReference>
<comment type="caution">
    <text evidence="13">The sequence shown here is derived from an EMBL/GenBank/DDBJ whole genome shotgun (WGS) entry which is preliminary data.</text>
</comment>
<evidence type="ECO:0000256" key="7">
    <source>
        <dbReference type="ARBA" id="ARBA00022840"/>
    </source>
</evidence>
<dbReference type="PROSITE" id="PS01047">
    <property type="entry name" value="HMA_1"/>
    <property type="match status" value="1"/>
</dbReference>
<keyword evidence="5 11" id="KW-0479">Metal-binding</keyword>
<dbReference type="NCBIfam" id="TIGR01525">
    <property type="entry name" value="ATPase-IB_hvy"/>
    <property type="match status" value="1"/>
</dbReference>
<feature type="domain" description="HMA" evidence="12">
    <location>
        <begin position="1"/>
        <end position="64"/>
    </location>
</feature>
<comment type="similarity">
    <text evidence="2 11">Belongs to the cation transport ATPase (P-type) (TC 3.A.3) family. Type IB subfamily.</text>
</comment>
<feature type="transmembrane region" description="Helical" evidence="11">
    <location>
        <begin position="315"/>
        <end position="334"/>
    </location>
</feature>
<evidence type="ECO:0000256" key="1">
    <source>
        <dbReference type="ARBA" id="ARBA00004651"/>
    </source>
</evidence>
<dbReference type="SFLD" id="SFLDS00003">
    <property type="entry name" value="Haloacid_Dehalogenase"/>
    <property type="match status" value="1"/>
</dbReference>
<dbReference type="InterPro" id="IPR059000">
    <property type="entry name" value="ATPase_P-type_domA"/>
</dbReference>
<dbReference type="GO" id="GO:0005507">
    <property type="term" value="F:copper ion binding"/>
    <property type="evidence" value="ECO:0007669"/>
    <property type="project" value="TreeGrafter"/>
</dbReference>
<keyword evidence="3 11" id="KW-1003">Cell membrane</keyword>
<feature type="transmembrane region" description="Helical" evidence="11">
    <location>
        <begin position="160"/>
        <end position="178"/>
    </location>
</feature>
<keyword evidence="8" id="KW-1278">Translocase</keyword>
<dbReference type="NCBIfam" id="TIGR01511">
    <property type="entry name" value="ATPase-IB1_Cu"/>
    <property type="match status" value="1"/>
</dbReference>
<dbReference type="CDD" id="cd02094">
    <property type="entry name" value="P-type_ATPase_Cu-like"/>
    <property type="match status" value="1"/>
</dbReference>
<dbReference type="GO" id="GO:0043682">
    <property type="term" value="F:P-type divalent copper transporter activity"/>
    <property type="evidence" value="ECO:0007669"/>
    <property type="project" value="TreeGrafter"/>
</dbReference>
<evidence type="ECO:0000259" key="12">
    <source>
        <dbReference type="PROSITE" id="PS50846"/>
    </source>
</evidence>
<evidence type="ECO:0000256" key="3">
    <source>
        <dbReference type="ARBA" id="ARBA00022475"/>
    </source>
</evidence>
<reference evidence="13 14" key="1">
    <citation type="submission" date="2017-09" db="EMBL/GenBank/DDBJ databases">
        <title>Depth-based differentiation of microbial function through sediment-hosted aquifers and enrichment of novel symbionts in the deep terrestrial subsurface.</title>
        <authorList>
            <person name="Probst A.J."/>
            <person name="Ladd B."/>
            <person name="Jarett J.K."/>
            <person name="Geller-Mcgrath D.E."/>
            <person name="Sieber C.M."/>
            <person name="Emerson J.B."/>
            <person name="Anantharaman K."/>
            <person name="Thomas B.C."/>
            <person name="Malmstrom R."/>
            <person name="Stieglmeier M."/>
            <person name="Klingl A."/>
            <person name="Woyke T."/>
            <person name="Ryan C.M."/>
            <person name="Banfield J.F."/>
        </authorList>
    </citation>
    <scope>NUCLEOTIDE SEQUENCE [LARGE SCALE GENOMIC DNA]</scope>
    <source>
        <strain evidence="13">CG11_big_fil_rev_8_21_14_0_20_40_12</strain>
    </source>
</reference>
<dbReference type="GO" id="GO:0005524">
    <property type="term" value="F:ATP binding"/>
    <property type="evidence" value="ECO:0007669"/>
    <property type="project" value="UniProtKB-UniRule"/>
</dbReference>
<dbReference type="PRINTS" id="PR00119">
    <property type="entry name" value="CATATPASE"/>
</dbReference>
<feature type="transmembrane region" description="Helical" evidence="11">
    <location>
        <begin position="75"/>
        <end position="95"/>
    </location>
</feature>
<name>A0A2H0KF83_9BACT</name>
<comment type="subcellular location">
    <subcellularLocation>
        <location evidence="1">Cell membrane</location>
        <topology evidence="1">Multi-pass membrane protein</topology>
    </subcellularLocation>
</comment>
<dbReference type="InterPro" id="IPR018303">
    <property type="entry name" value="ATPase_P-typ_P_site"/>
</dbReference>
<feature type="transmembrane region" description="Helical" evidence="11">
    <location>
        <begin position="131"/>
        <end position="154"/>
    </location>
</feature>
<dbReference type="Gene3D" id="3.40.1110.10">
    <property type="entry name" value="Calcium-transporting ATPase, cytoplasmic domain N"/>
    <property type="match status" value="1"/>
</dbReference>
<dbReference type="InterPro" id="IPR036412">
    <property type="entry name" value="HAD-like_sf"/>
</dbReference>
<dbReference type="AlphaFoldDB" id="A0A2H0KF83"/>
<dbReference type="PROSITE" id="PS01229">
    <property type="entry name" value="COF_2"/>
    <property type="match status" value="1"/>
</dbReference>
<evidence type="ECO:0000256" key="11">
    <source>
        <dbReference type="RuleBase" id="RU362081"/>
    </source>
</evidence>
<dbReference type="InterPro" id="IPR027256">
    <property type="entry name" value="P-typ_ATPase_IB"/>
</dbReference>
<dbReference type="PANTHER" id="PTHR43520:SF8">
    <property type="entry name" value="P-TYPE CU(+) TRANSPORTER"/>
    <property type="match status" value="1"/>
</dbReference>
<accession>A0A2H0KF83</accession>
<feature type="transmembrane region" description="Helical" evidence="11">
    <location>
        <begin position="680"/>
        <end position="703"/>
    </location>
</feature>
<dbReference type="PROSITE" id="PS00154">
    <property type="entry name" value="ATPASE_E1_E2"/>
    <property type="match status" value="1"/>
</dbReference>
<dbReference type="SUPFAM" id="SSF55008">
    <property type="entry name" value="HMA, heavy metal-associated domain"/>
    <property type="match status" value="1"/>
</dbReference>
<evidence type="ECO:0000313" key="13">
    <source>
        <dbReference type="EMBL" id="PIQ69885.1"/>
    </source>
</evidence>
<keyword evidence="10 11" id="KW-0472">Membrane</keyword>
<dbReference type="GO" id="GO:0016887">
    <property type="term" value="F:ATP hydrolysis activity"/>
    <property type="evidence" value="ECO:0007669"/>
    <property type="project" value="InterPro"/>
</dbReference>
<dbReference type="GO" id="GO:0055070">
    <property type="term" value="P:copper ion homeostasis"/>
    <property type="evidence" value="ECO:0007669"/>
    <property type="project" value="TreeGrafter"/>
</dbReference>
<dbReference type="InterPro" id="IPR044492">
    <property type="entry name" value="P_typ_ATPase_HD_dom"/>
</dbReference>
<dbReference type="GO" id="GO:0005886">
    <property type="term" value="C:plasma membrane"/>
    <property type="evidence" value="ECO:0007669"/>
    <property type="project" value="UniProtKB-SubCell"/>
</dbReference>
<dbReference type="PROSITE" id="PS50846">
    <property type="entry name" value="HMA_2"/>
    <property type="match status" value="1"/>
</dbReference>
<evidence type="ECO:0000256" key="6">
    <source>
        <dbReference type="ARBA" id="ARBA00022741"/>
    </source>
</evidence>
<dbReference type="InterPro" id="IPR017969">
    <property type="entry name" value="Heavy-metal-associated_CS"/>
</dbReference>
<dbReference type="FunFam" id="3.30.70.100:FF:000001">
    <property type="entry name" value="ATPase copper transporting beta"/>
    <property type="match status" value="1"/>
</dbReference>
<dbReference type="InterPro" id="IPR001757">
    <property type="entry name" value="P_typ_ATPase"/>
</dbReference>
<dbReference type="InterPro" id="IPR023214">
    <property type="entry name" value="HAD_sf"/>
</dbReference>
<dbReference type="Gene3D" id="2.70.150.10">
    <property type="entry name" value="Calcium-transporting ATPase, cytoplasmic transduction domain A"/>
    <property type="match status" value="1"/>
</dbReference>
<keyword evidence="9 11" id="KW-1133">Transmembrane helix</keyword>
<feature type="transmembrane region" description="Helical" evidence="11">
    <location>
        <begin position="709"/>
        <end position="728"/>
    </location>
</feature>
<evidence type="ECO:0000256" key="8">
    <source>
        <dbReference type="ARBA" id="ARBA00022967"/>
    </source>
</evidence>
<dbReference type="PRINTS" id="PR00941">
    <property type="entry name" value="CDATPASE"/>
</dbReference>
<dbReference type="EMBL" id="PCVI01000054">
    <property type="protein sequence ID" value="PIQ69885.1"/>
    <property type="molecule type" value="Genomic_DNA"/>
</dbReference>
<dbReference type="SUPFAM" id="SSF81653">
    <property type="entry name" value="Calcium ATPase, transduction domain A"/>
    <property type="match status" value="1"/>
</dbReference>
<dbReference type="InterPro" id="IPR006121">
    <property type="entry name" value="HMA_dom"/>
</dbReference>
<dbReference type="InterPro" id="IPR008250">
    <property type="entry name" value="ATPase_P-typ_transduc_dom_A_sf"/>
</dbReference>
<feature type="transmembrane region" description="Helical" evidence="11">
    <location>
        <begin position="340"/>
        <end position="361"/>
    </location>
</feature>
<dbReference type="Pfam" id="PF00122">
    <property type="entry name" value="E1-E2_ATPase"/>
    <property type="match status" value="1"/>
</dbReference>
<dbReference type="Gene3D" id="3.40.50.1000">
    <property type="entry name" value="HAD superfamily/HAD-like"/>
    <property type="match status" value="1"/>
</dbReference>
<dbReference type="InterPro" id="IPR023299">
    <property type="entry name" value="ATPase_P-typ_cyto_dom_N"/>
</dbReference>
<dbReference type="FunFam" id="2.70.150.10:FF:000020">
    <property type="entry name" value="Copper-exporting P-type ATPase A"/>
    <property type="match status" value="1"/>
</dbReference>
<dbReference type="PANTHER" id="PTHR43520">
    <property type="entry name" value="ATP7, ISOFORM B"/>
    <property type="match status" value="1"/>
</dbReference>
<dbReference type="SUPFAM" id="SSF56784">
    <property type="entry name" value="HAD-like"/>
    <property type="match status" value="1"/>
</dbReference>
<dbReference type="Proteomes" id="UP000231371">
    <property type="component" value="Unassembled WGS sequence"/>
</dbReference>
<gene>
    <name evidence="13" type="ORF">COV89_03395</name>
</gene>
<dbReference type="Gene3D" id="3.30.70.100">
    <property type="match status" value="1"/>
</dbReference>
<evidence type="ECO:0000313" key="14">
    <source>
        <dbReference type="Proteomes" id="UP000231371"/>
    </source>
</evidence>
<evidence type="ECO:0000256" key="9">
    <source>
        <dbReference type="ARBA" id="ARBA00022989"/>
    </source>
</evidence>
<dbReference type="NCBIfam" id="TIGR01494">
    <property type="entry name" value="ATPase_P-type"/>
    <property type="match status" value="2"/>
</dbReference>
<dbReference type="SFLD" id="SFLDG00002">
    <property type="entry name" value="C1.7:_P-type_atpase_like"/>
    <property type="match status" value="1"/>
</dbReference>
<dbReference type="Pfam" id="PF00403">
    <property type="entry name" value="HMA"/>
    <property type="match status" value="1"/>
</dbReference>
<proteinExistence type="inferred from homology"/>
<keyword evidence="6 11" id="KW-0547">Nucleotide-binding</keyword>
<keyword evidence="4 11" id="KW-0812">Transmembrane</keyword>
<dbReference type="SFLD" id="SFLDF00027">
    <property type="entry name" value="p-type_atpase"/>
    <property type="match status" value="1"/>
</dbReference>
<evidence type="ECO:0000256" key="4">
    <source>
        <dbReference type="ARBA" id="ARBA00022692"/>
    </source>
</evidence>
<feature type="transmembrane region" description="Helical" evidence="11">
    <location>
        <begin position="101"/>
        <end position="119"/>
    </location>
</feature>
<dbReference type="InterPro" id="IPR023298">
    <property type="entry name" value="ATPase_P-typ_TM_dom_sf"/>
</dbReference>
<organism evidence="13 14">
    <name type="scientific">Candidatus Shapirobacteria bacterium CG11_big_fil_rev_8_21_14_0_20_40_12</name>
    <dbReference type="NCBI Taxonomy" id="1974889"/>
    <lineage>
        <taxon>Bacteria</taxon>
        <taxon>Candidatus Shapironibacteriota</taxon>
    </lineage>
</organism>
<protein>
    <submittedName>
        <fullName evidence="13">Copper-translocating P-type ATPase</fullName>
    </submittedName>
</protein>
<dbReference type="SUPFAM" id="SSF81660">
    <property type="entry name" value="Metal cation-transporting ATPase, ATP-binding domain N"/>
    <property type="match status" value="1"/>
</dbReference>
<evidence type="ECO:0000256" key="10">
    <source>
        <dbReference type="ARBA" id="ARBA00023136"/>
    </source>
</evidence>
<evidence type="ECO:0000256" key="2">
    <source>
        <dbReference type="ARBA" id="ARBA00006024"/>
    </source>
</evidence>
<dbReference type="CDD" id="cd00371">
    <property type="entry name" value="HMA"/>
    <property type="match status" value="1"/>
</dbReference>
<evidence type="ECO:0000256" key="5">
    <source>
        <dbReference type="ARBA" id="ARBA00022723"/>
    </source>
</evidence>
<sequence length="736" mass="79419">MKTKINISGMHCASCASNIEKNLLKLPKLKKVSVNFSTGEAAIEGTETFAEIKKQIEKLGYKVGEKENLENEKKLLFITGLLALPIFLFSMIFKNVLYREWLVFLLTTPIQFIVGARFYKGAWIGIKSKFANMDSLVAIGTSAAYFFSVGVLLKIFSGEIFFETSALLIFFLLLGKYLEKRTLQKTNEAIKKLMEVEAKEALILRGQDEVKIPVEELKEGDLIMVKPGEKVAVDGTIIRGESTVDESMVTGESIPVEKTVGGKVIGGTINTFGSFVFRAEKIGKETFLSQIIEFVQKAQSAKAPTQKLADKISSIFVPIIIMLSLLVTGIWFFIIGAPFFQALSFGIAVLVVSCPCALGLATPTAIMVGTGLGAGKGILIKGGEALQKAVGIKTIIFDKTGTLTKGEPEVVGVMPTTEFLISNFKFLNKSQLSNSQILLLLAASVEQKSEHPLARAIVEKAKGEGLALGEIEGFKAIGGIGVAGKIREIGEIGVGKTDKSNDFIENWRDKGATVIEVKLKDKKSKEYQILGFIAAADILKENAKSAIEKLKERGLKTVMITGDDRTTAMSIAKDLGIQEVVAGVLPEGKARAIEELRNKGSAFAPPNRRASARQRKIAFVGDGINDAPALTTADLGIAMGSGTDVARETGDIVLIKGDPLDVLRAINLAQATFNKVKFNFLWAFIYNLLGIPVAAGLFSGLGIVLKPEYAGLMMAFSSISVVANSLLLKKLDLDKV</sequence>
<dbReference type="SUPFAM" id="SSF81665">
    <property type="entry name" value="Calcium ATPase, transmembrane domain M"/>
    <property type="match status" value="1"/>
</dbReference>
<dbReference type="Pfam" id="PF00702">
    <property type="entry name" value="Hydrolase"/>
    <property type="match status" value="1"/>
</dbReference>
<keyword evidence="7 11" id="KW-0067">ATP-binding</keyword>